<comment type="caution">
    <text evidence="2">The sequence shown here is derived from an EMBL/GenBank/DDBJ whole genome shotgun (WGS) entry which is preliminary data.</text>
</comment>
<evidence type="ECO:0000313" key="3">
    <source>
        <dbReference type="Proteomes" id="UP000691718"/>
    </source>
</evidence>
<feature type="signal peptide" evidence="1">
    <location>
        <begin position="1"/>
        <end position="16"/>
    </location>
</feature>
<sequence>MKLFVALSLLFAVASASVLPAAVIASENPEIVAATRVPTPLLLLLLNKCSLKSSAFLSLNPSKLDLQSSTTTNPSPLGLPS</sequence>
<keyword evidence="1" id="KW-0732">Signal</keyword>
<feature type="chain" id="PRO_5035883494" evidence="1">
    <location>
        <begin position="17"/>
        <end position="81"/>
    </location>
</feature>
<dbReference type="AlphaFoldDB" id="A0A8S3XKI9"/>
<dbReference type="EMBL" id="CAJQZP010001207">
    <property type="protein sequence ID" value="CAG5029655.1"/>
    <property type="molecule type" value="Genomic_DNA"/>
</dbReference>
<name>A0A8S3XKI9_PARAO</name>
<dbReference type="Proteomes" id="UP000691718">
    <property type="component" value="Unassembled WGS sequence"/>
</dbReference>
<accession>A0A8S3XKI9</accession>
<reference evidence="2" key="1">
    <citation type="submission" date="2021-04" db="EMBL/GenBank/DDBJ databases">
        <authorList>
            <person name="Tunstrom K."/>
        </authorList>
    </citation>
    <scope>NUCLEOTIDE SEQUENCE</scope>
</reference>
<organism evidence="2 3">
    <name type="scientific">Parnassius apollo</name>
    <name type="common">Apollo butterfly</name>
    <name type="synonym">Papilio apollo</name>
    <dbReference type="NCBI Taxonomy" id="110799"/>
    <lineage>
        <taxon>Eukaryota</taxon>
        <taxon>Metazoa</taxon>
        <taxon>Ecdysozoa</taxon>
        <taxon>Arthropoda</taxon>
        <taxon>Hexapoda</taxon>
        <taxon>Insecta</taxon>
        <taxon>Pterygota</taxon>
        <taxon>Neoptera</taxon>
        <taxon>Endopterygota</taxon>
        <taxon>Lepidoptera</taxon>
        <taxon>Glossata</taxon>
        <taxon>Ditrysia</taxon>
        <taxon>Papilionoidea</taxon>
        <taxon>Papilionidae</taxon>
        <taxon>Parnassiinae</taxon>
        <taxon>Parnassini</taxon>
        <taxon>Parnassius</taxon>
        <taxon>Parnassius</taxon>
    </lineage>
</organism>
<protein>
    <submittedName>
        <fullName evidence="2">(apollo) hypothetical protein</fullName>
    </submittedName>
</protein>
<evidence type="ECO:0000313" key="2">
    <source>
        <dbReference type="EMBL" id="CAG5029655.1"/>
    </source>
</evidence>
<gene>
    <name evidence="2" type="ORF">PAPOLLO_LOCUS19288</name>
</gene>
<evidence type="ECO:0000256" key="1">
    <source>
        <dbReference type="SAM" id="SignalP"/>
    </source>
</evidence>
<proteinExistence type="predicted"/>
<keyword evidence="3" id="KW-1185">Reference proteome</keyword>